<evidence type="ECO:0000256" key="10">
    <source>
        <dbReference type="SAM" id="MobiDB-lite"/>
    </source>
</evidence>
<keyword evidence="13" id="KW-1185">Reference proteome</keyword>
<dbReference type="GO" id="GO:0004831">
    <property type="term" value="F:tyrosine-tRNA ligase activity"/>
    <property type="evidence" value="ECO:0007669"/>
    <property type="project" value="UniProtKB-EC"/>
</dbReference>
<evidence type="ECO:0000256" key="5">
    <source>
        <dbReference type="ARBA" id="ARBA00022917"/>
    </source>
</evidence>
<dbReference type="SUPFAM" id="SSF52374">
    <property type="entry name" value="Nucleotidylyl transferase"/>
    <property type="match status" value="1"/>
</dbReference>
<proteinExistence type="inferred from homology"/>
<keyword evidence="3 9" id="KW-0547">Nucleotide-binding</keyword>
<evidence type="ECO:0000256" key="8">
    <source>
        <dbReference type="ARBA" id="ARBA00048248"/>
    </source>
</evidence>
<feature type="region of interest" description="Disordered" evidence="10">
    <location>
        <begin position="622"/>
        <end position="674"/>
    </location>
</feature>
<reference evidence="12 13" key="1">
    <citation type="submission" date="2024-01" db="EMBL/GenBank/DDBJ databases">
        <authorList>
            <person name="Allen C."/>
            <person name="Tagirdzhanova G."/>
        </authorList>
    </citation>
    <scope>NUCLEOTIDE SEQUENCE [LARGE SCALE GENOMIC DNA]</scope>
</reference>
<evidence type="ECO:0000256" key="7">
    <source>
        <dbReference type="ARBA" id="ARBA00033323"/>
    </source>
</evidence>
<accession>A0ABP0C461</accession>
<dbReference type="InterPro" id="IPR001412">
    <property type="entry name" value="aa-tRNA-synth_I_CS"/>
</dbReference>
<comment type="catalytic activity">
    <reaction evidence="8 9">
        <text>tRNA(Tyr) + L-tyrosine + ATP = L-tyrosyl-tRNA(Tyr) + AMP + diphosphate + H(+)</text>
        <dbReference type="Rhea" id="RHEA:10220"/>
        <dbReference type="Rhea" id="RHEA-COMP:9706"/>
        <dbReference type="Rhea" id="RHEA-COMP:9707"/>
        <dbReference type="ChEBI" id="CHEBI:15378"/>
        <dbReference type="ChEBI" id="CHEBI:30616"/>
        <dbReference type="ChEBI" id="CHEBI:33019"/>
        <dbReference type="ChEBI" id="CHEBI:58315"/>
        <dbReference type="ChEBI" id="CHEBI:78442"/>
        <dbReference type="ChEBI" id="CHEBI:78536"/>
        <dbReference type="ChEBI" id="CHEBI:456215"/>
        <dbReference type="EC" id="6.1.1.1"/>
    </reaction>
</comment>
<dbReference type="EMBL" id="CAWUHB010000037">
    <property type="protein sequence ID" value="CAK7226782.1"/>
    <property type="molecule type" value="Genomic_DNA"/>
</dbReference>
<evidence type="ECO:0000256" key="2">
    <source>
        <dbReference type="ARBA" id="ARBA00022598"/>
    </source>
</evidence>
<dbReference type="InterPro" id="IPR024088">
    <property type="entry name" value="Tyr-tRNA-ligase_bac-type"/>
</dbReference>
<name>A0ABP0C461_9PEZI</name>
<keyword evidence="4 9" id="KW-0067">ATP-binding</keyword>
<keyword evidence="6 9" id="KW-0030">Aminoacyl-tRNA synthetase</keyword>
<evidence type="ECO:0000259" key="11">
    <source>
        <dbReference type="Pfam" id="PF16714"/>
    </source>
</evidence>
<dbReference type="EC" id="6.1.1.1" evidence="1 9"/>
<feature type="compositionally biased region" description="Basic and acidic residues" evidence="10">
    <location>
        <begin position="644"/>
        <end position="656"/>
    </location>
</feature>
<dbReference type="Gene3D" id="3.10.290.10">
    <property type="entry name" value="RNA-binding S4 domain"/>
    <property type="match status" value="1"/>
</dbReference>
<comment type="similarity">
    <text evidence="9">Belongs to the class-I aminoacyl-tRNA synthetase family.</text>
</comment>
<dbReference type="InterPro" id="IPR002307">
    <property type="entry name" value="Tyr-tRNA-ligase"/>
</dbReference>
<feature type="region of interest" description="Disordered" evidence="10">
    <location>
        <begin position="441"/>
        <end position="483"/>
    </location>
</feature>
<dbReference type="InterPro" id="IPR036986">
    <property type="entry name" value="S4_RNA-bd_sf"/>
</dbReference>
<evidence type="ECO:0000256" key="6">
    <source>
        <dbReference type="ARBA" id="ARBA00023146"/>
    </source>
</evidence>
<dbReference type="Gene3D" id="3.40.50.620">
    <property type="entry name" value="HUPs"/>
    <property type="match status" value="1"/>
</dbReference>
<sequence>MSLSATARRWPAPGTQICRRCADQLLLTQSTSQTYEQRPRPQPQPHTQSQLVAVAPAQQQRHMTGKAFAKYGPKYTAKIDEANEEWKEKALKIEAGEAKPMWDVFEERGYVKDVAGNRDDIRKLMTEKRIGAYVGIDPTAASLHVGHLLPLMPLFWMYMNGFRAVTLIGGATAKIGDPTDRLQSREEVKNATVAMNMVKIHYQLKKLWANVEEQARRYGYEKSWAWRRGVLQNGHWWNKLPMLEVLQRLGAGLRIGPMLSRDSVKRKLTQGDGMSFAEFSYPLMQAWDWWHMYKSLGVQMQIGGSDQYGNIVTGADAFRIIRASEPNPAEKMPSGLLHDPVGFTVPLLTDSAGNKFGKSAGNAIWLDKYQTGTFDLYGYFVRRPDDDVERLLRLFTFMPLEHIAGLMAEHAADPGKRVPQHALAFEVVALVHGHAEAQAAQERHRLTYAPRSKKDGEAAEGVAEATHEHEHEHEHDPESAHPVTLNTAPQVDLQLPRALFKEGKVARILYAAGLVNSVSEGNRLAIRKGAYVGASPGQSAKVNKGMPLTQLDFTPVHLWFPEDTKNFIIDDKYMVLRRGQHNVRIIEIVSDEEWEQSGRTYPGQPFTGKVRQLRDQLKTLRKDLTEDESRQDSMGKKTRKVSKAKAEDSLGDKLEGDGGNNGNGRLVFPDKNSAQVRSLEADIKRVREQQRQNGSGNSRASS</sequence>
<feature type="compositionally biased region" description="Basic and acidic residues" evidence="10">
    <location>
        <begin position="622"/>
        <end position="635"/>
    </location>
</feature>
<evidence type="ECO:0000313" key="13">
    <source>
        <dbReference type="Proteomes" id="UP001642405"/>
    </source>
</evidence>
<evidence type="ECO:0000256" key="9">
    <source>
        <dbReference type="RuleBase" id="RU361234"/>
    </source>
</evidence>
<evidence type="ECO:0000256" key="3">
    <source>
        <dbReference type="ARBA" id="ARBA00022741"/>
    </source>
</evidence>
<dbReference type="PROSITE" id="PS00178">
    <property type="entry name" value="AA_TRNA_LIGASE_I"/>
    <property type="match status" value="1"/>
</dbReference>
<dbReference type="InterPro" id="IPR002305">
    <property type="entry name" value="aa-tRNA-synth_Ic"/>
</dbReference>
<feature type="domain" description="Tyrosyl-tRNA synthetase C-terminal" evidence="11">
    <location>
        <begin position="484"/>
        <end position="605"/>
    </location>
</feature>
<evidence type="ECO:0000256" key="4">
    <source>
        <dbReference type="ARBA" id="ARBA00022840"/>
    </source>
</evidence>
<dbReference type="Pfam" id="PF00579">
    <property type="entry name" value="tRNA-synt_1b"/>
    <property type="match status" value="1"/>
</dbReference>
<dbReference type="PRINTS" id="PR01040">
    <property type="entry name" value="TRNASYNTHTYR"/>
</dbReference>
<dbReference type="Proteomes" id="UP001642405">
    <property type="component" value="Unassembled WGS sequence"/>
</dbReference>
<keyword evidence="2 9" id="KW-0436">Ligase</keyword>
<gene>
    <name evidence="12" type="primary">MSY1</name>
    <name evidence="12" type="ORF">SCUCBS95973_006314</name>
</gene>
<organism evidence="12 13">
    <name type="scientific">Sporothrix curviconia</name>
    <dbReference type="NCBI Taxonomy" id="1260050"/>
    <lineage>
        <taxon>Eukaryota</taxon>
        <taxon>Fungi</taxon>
        <taxon>Dikarya</taxon>
        <taxon>Ascomycota</taxon>
        <taxon>Pezizomycotina</taxon>
        <taxon>Sordariomycetes</taxon>
        <taxon>Sordariomycetidae</taxon>
        <taxon>Ophiostomatales</taxon>
        <taxon>Ophiostomataceae</taxon>
        <taxon>Sporothrix</taxon>
    </lineage>
</organism>
<evidence type="ECO:0000313" key="12">
    <source>
        <dbReference type="EMBL" id="CAK7226782.1"/>
    </source>
</evidence>
<dbReference type="InterPro" id="IPR032005">
    <property type="entry name" value="TyrRSs_C"/>
</dbReference>
<comment type="caution">
    <text evidence="12">The sequence shown here is derived from an EMBL/GenBank/DDBJ whole genome shotgun (WGS) entry which is preliminary data.</text>
</comment>
<dbReference type="PANTHER" id="PTHR11766:SF0">
    <property type="entry name" value="TYROSINE--TRNA LIGASE, MITOCHONDRIAL"/>
    <property type="match status" value="1"/>
</dbReference>
<keyword evidence="5 9" id="KW-0648">Protein biosynthesis</keyword>
<dbReference type="NCBIfam" id="TIGR00234">
    <property type="entry name" value="tyrS"/>
    <property type="match status" value="1"/>
</dbReference>
<feature type="compositionally biased region" description="Basic and acidic residues" evidence="10">
    <location>
        <begin position="465"/>
        <end position="479"/>
    </location>
</feature>
<dbReference type="Gene3D" id="1.10.240.10">
    <property type="entry name" value="Tyrosyl-Transfer RNA Synthetase"/>
    <property type="match status" value="1"/>
</dbReference>
<dbReference type="PANTHER" id="PTHR11766">
    <property type="entry name" value="TYROSYL-TRNA SYNTHETASE"/>
    <property type="match status" value="1"/>
</dbReference>
<dbReference type="CDD" id="cd00805">
    <property type="entry name" value="TyrRS_core"/>
    <property type="match status" value="1"/>
</dbReference>
<evidence type="ECO:0000256" key="1">
    <source>
        <dbReference type="ARBA" id="ARBA00013160"/>
    </source>
</evidence>
<dbReference type="InterPro" id="IPR014729">
    <property type="entry name" value="Rossmann-like_a/b/a_fold"/>
</dbReference>
<dbReference type="Pfam" id="PF16714">
    <property type="entry name" value="TyrRSs_C"/>
    <property type="match status" value="1"/>
</dbReference>
<protein>
    <recommendedName>
        <fullName evidence="1 9">Tyrosine--tRNA ligase</fullName>
        <ecNumber evidence="1 9">6.1.1.1</ecNumber>
    </recommendedName>
    <alternativeName>
        <fullName evidence="7 9">Tyrosyl-tRNA synthetase</fullName>
    </alternativeName>
</protein>